<dbReference type="UniPathway" id="UPA00060">
    <property type="reaction ID" value="UER00597"/>
</dbReference>
<dbReference type="GO" id="GO:0009229">
    <property type="term" value="P:thiamine diphosphate biosynthetic process"/>
    <property type="evidence" value="ECO:0007669"/>
    <property type="project" value="UniProtKB-UniRule"/>
</dbReference>
<evidence type="ECO:0000256" key="2">
    <source>
        <dbReference type="ARBA" id="ARBA00006785"/>
    </source>
</evidence>
<comment type="similarity">
    <text evidence="2 7">Belongs to the thiamine pyrophosphokinase family.</text>
</comment>
<evidence type="ECO:0000256" key="1">
    <source>
        <dbReference type="ARBA" id="ARBA00005078"/>
    </source>
</evidence>
<evidence type="ECO:0000256" key="7">
    <source>
        <dbReference type="PIRNR" id="PIRNR031057"/>
    </source>
</evidence>
<evidence type="ECO:0000259" key="8">
    <source>
        <dbReference type="SMART" id="SM00983"/>
    </source>
</evidence>
<dbReference type="SUPFAM" id="SSF63862">
    <property type="entry name" value="Thiamin pyrophosphokinase, substrate-binding domain"/>
    <property type="match status" value="1"/>
</dbReference>
<keyword evidence="3 7" id="KW-0808">Transferase</keyword>
<comment type="catalytic activity">
    <reaction evidence="7">
        <text>thiamine + ATP = thiamine diphosphate + AMP + H(+)</text>
        <dbReference type="Rhea" id="RHEA:11576"/>
        <dbReference type="ChEBI" id="CHEBI:15378"/>
        <dbReference type="ChEBI" id="CHEBI:18385"/>
        <dbReference type="ChEBI" id="CHEBI:30616"/>
        <dbReference type="ChEBI" id="CHEBI:58937"/>
        <dbReference type="ChEBI" id="CHEBI:456215"/>
    </reaction>
</comment>
<evidence type="ECO:0000256" key="6">
    <source>
        <dbReference type="ARBA" id="ARBA00022840"/>
    </source>
</evidence>
<evidence type="ECO:0000256" key="5">
    <source>
        <dbReference type="ARBA" id="ARBA00022777"/>
    </source>
</evidence>
<dbReference type="InterPro" id="IPR007371">
    <property type="entry name" value="TPK_catalytic"/>
</dbReference>
<comment type="pathway">
    <text evidence="1 7">Cofactor biosynthesis; thiamine diphosphate biosynthesis; thiamine diphosphate from thiamine: step 1/1.</text>
</comment>
<dbReference type="EC" id="2.7.6.2" evidence="7"/>
<dbReference type="HOGENOM" id="CLU_044237_0_0_1"/>
<sequence length="320" mass="36460">MSSEKVIENEDKISIKRYFATNKIGDSDISLRFNPLSYFDSTMKRTSKTALLILNQTININIELFSKLWELTDLKVCADGGLNRLRNFDESFVPDYVIGDLDSAKQSNIDYYKSRGTQVILQDSQYCTDFQKSTCLINIHCNHAHILDEVAEFDTIDGLVKKEEELGSLSDDSSSHNQDIQILLLGGVGGRFDQTMATINQIWRYSVTRPQLQFVMINPEHLEFIILLKEGCNLIDYPKLDKDQELVFFGHETEKSRPGLRNVGLLPIMEPAVISTHGLKWDVLHWETDVKSKMSSSNLQVGNEGFIIETNKPLFLTLEL</sequence>
<dbReference type="GO" id="GO:0005524">
    <property type="term" value="F:ATP binding"/>
    <property type="evidence" value="ECO:0007669"/>
    <property type="project" value="UniProtKB-UniRule"/>
</dbReference>
<proteinExistence type="inferred from homology"/>
<dbReference type="SMART" id="SM00983">
    <property type="entry name" value="TPK_B1_binding"/>
    <property type="match status" value="1"/>
</dbReference>
<dbReference type="PANTHER" id="PTHR13622:SF8">
    <property type="entry name" value="THIAMIN PYROPHOSPHOKINASE 1"/>
    <property type="match status" value="1"/>
</dbReference>
<dbReference type="InterPro" id="IPR006282">
    <property type="entry name" value="Thi_PPkinase"/>
</dbReference>
<dbReference type="VEuPathDB" id="FungiDB:C5L36_0B11710"/>
<dbReference type="Pfam" id="PF04265">
    <property type="entry name" value="TPK_B1_binding"/>
    <property type="match status" value="1"/>
</dbReference>
<dbReference type="AlphaFoldDB" id="A0A099P4X9"/>
<keyword evidence="5 7" id="KW-0418">Kinase</keyword>
<organism evidence="9 10">
    <name type="scientific">Pichia kudriavzevii</name>
    <name type="common">Yeast</name>
    <name type="synonym">Issatchenkia orientalis</name>
    <dbReference type="NCBI Taxonomy" id="4909"/>
    <lineage>
        <taxon>Eukaryota</taxon>
        <taxon>Fungi</taxon>
        <taxon>Dikarya</taxon>
        <taxon>Ascomycota</taxon>
        <taxon>Saccharomycotina</taxon>
        <taxon>Pichiomycetes</taxon>
        <taxon>Pichiales</taxon>
        <taxon>Pichiaceae</taxon>
        <taxon>Pichia</taxon>
    </lineage>
</organism>
<keyword evidence="4 7" id="KW-0547">Nucleotide-binding</keyword>
<dbReference type="GO" id="GO:0016301">
    <property type="term" value="F:kinase activity"/>
    <property type="evidence" value="ECO:0007669"/>
    <property type="project" value="UniProtKB-UniRule"/>
</dbReference>
<dbReference type="Proteomes" id="UP000029867">
    <property type="component" value="Unassembled WGS sequence"/>
</dbReference>
<reference evidence="10" key="1">
    <citation type="journal article" date="2014" name="Microb. Cell Fact.">
        <title>Exploiting Issatchenkia orientalis SD108 for succinic acid production.</title>
        <authorList>
            <person name="Xiao H."/>
            <person name="Shao Z."/>
            <person name="Jiang Y."/>
            <person name="Dole S."/>
            <person name="Zhao H."/>
        </authorList>
    </citation>
    <scope>NUCLEOTIDE SEQUENCE [LARGE SCALE GENOMIC DNA]</scope>
    <source>
        <strain evidence="10">SD108</strain>
    </source>
</reference>
<name>A0A099P4X9_PICKU</name>
<gene>
    <name evidence="9" type="ORF">JL09_g1600</name>
</gene>
<dbReference type="InterPro" id="IPR007373">
    <property type="entry name" value="Thiamin_PyroPKinase_B1-bd"/>
</dbReference>
<dbReference type="PIRSF" id="PIRSF031057">
    <property type="entry name" value="Thiamin_pyrophosphokinase"/>
    <property type="match status" value="1"/>
</dbReference>
<dbReference type="InterPro" id="IPR036759">
    <property type="entry name" value="TPK_catalytic_sf"/>
</dbReference>
<evidence type="ECO:0000313" key="9">
    <source>
        <dbReference type="EMBL" id="KGK39287.1"/>
    </source>
</evidence>
<dbReference type="CDD" id="cd07995">
    <property type="entry name" value="TPK"/>
    <property type="match status" value="1"/>
</dbReference>
<dbReference type="GO" id="GO:0004788">
    <property type="term" value="F:thiamine diphosphokinase activity"/>
    <property type="evidence" value="ECO:0007669"/>
    <property type="project" value="UniProtKB-UniRule"/>
</dbReference>
<evidence type="ECO:0000313" key="10">
    <source>
        <dbReference type="Proteomes" id="UP000029867"/>
    </source>
</evidence>
<comment type="caution">
    <text evidence="9">The sequence shown here is derived from an EMBL/GenBank/DDBJ whole genome shotgun (WGS) entry which is preliminary data.</text>
</comment>
<protein>
    <recommendedName>
        <fullName evidence="7">Thiamine pyrophosphokinase</fullName>
        <ecNumber evidence="7">2.7.6.2</ecNumber>
    </recommendedName>
</protein>
<dbReference type="EMBL" id="JQFK01000010">
    <property type="protein sequence ID" value="KGK39287.1"/>
    <property type="molecule type" value="Genomic_DNA"/>
</dbReference>
<keyword evidence="6 7" id="KW-0067">ATP-binding</keyword>
<dbReference type="eggNOG" id="KOG3153">
    <property type="taxonomic scope" value="Eukaryota"/>
</dbReference>
<feature type="domain" description="Thiamin pyrophosphokinase thiamin-binding" evidence="8">
    <location>
        <begin position="250"/>
        <end position="314"/>
    </location>
</feature>
<dbReference type="GO" id="GO:0030975">
    <property type="term" value="F:thiamine binding"/>
    <property type="evidence" value="ECO:0007669"/>
    <property type="project" value="UniProtKB-UniRule"/>
</dbReference>
<evidence type="ECO:0000256" key="4">
    <source>
        <dbReference type="ARBA" id="ARBA00022741"/>
    </source>
</evidence>
<dbReference type="SUPFAM" id="SSF63999">
    <property type="entry name" value="Thiamin pyrophosphokinase, catalytic domain"/>
    <property type="match status" value="1"/>
</dbReference>
<dbReference type="GO" id="GO:0006772">
    <property type="term" value="P:thiamine metabolic process"/>
    <property type="evidence" value="ECO:0007669"/>
    <property type="project" value="InterPro"/>
</dbReference>
<dbReference type="InterPro" id="IPR016966">
    <property type="entry name" value="Thiamin_pyrophosphokinase_euk"/>
</dbReference>
<accession>A0A099P4X9</accession>
<dbReference type="PANTHER" id="PTHR13622">
    <property type="entry name" value="THIAMIN PYROPHOSPHOKINASE"/>
    <property type="match status" value="1"/>
</dbReference>
<dbReference type="Pfam" id="PF04263">
    <property type="entry name" value="TPK_catalytic"/>
    <property type="match status" value="1"/>
</dbReference>
<dbReference type="Gene3D" id="3.40.50.10240">
    <property type="entry name" value="Thiamin pyrophosphokinase, catalytic domain"/>
    <property type="match status" value="1"/>
</dbReference>
<dbReference type="Gene3D" id="2.60.120.320">
    <property type="entry name" value="Thiamin pyrophosphokinase, thiamin-binding domain"/>
    <property type="match status" value="1"/>
</dbReference>
<evidence type="ECO:0000256" key="3">
    <source>
        <dbReference type="ARBA" id="ARBA00022679"/>
    </source>
</evidence>
<dbReference type="InterPro" id="IPR036371">
    <property type="entry name" value="TPK_B1-bd_sf"/>
</dbReference>